<reference evidence="2" key="1">
    <citation type="submission" date="2021-01" db="EMBL/GenBank/DDBJ databases">
        <title>Adiantum capillus-veneris genome.</title>
        <authorList>
            <person name="Fang Y."/>
            <person name="Liao Q."/>
        </authorList>
    </citation>
    <scope>NUCLEOTIDE SEQUENCE</scope>
    <source>
        <strain evidence="2">H3</strain>
        <tissue evidence="2">Leaf</tissue>
    </source>
</reference>
<comment type="caution">
    <text evidence="2">The sequence shown here is derived from an EMBL/GenBank/DDBJ whole genome shotgun (WGS) entry which is preliminary data.</text>
</comment>
<dbReference type="AlphaFoldDB" id="A0A9D4UUX8"/>
<protein>
    <submittedName>
        <fullName evidence="2">Uncharacterized protein</fullName>
    </submittedName>
</protein>
<keyword evidence="3" id="KW-1185">Reference proteome</keyword>
<sequence>MTLLHSSFTRVEKSSTHEFHRLHRQTDHEKSDASEVGTCSHQPPSFLPSLPPHFFTIFTKHFWCAVAAACATLLERLACIRLFSGQDFEARRMKWRQRRTFMHFYDGLKHSRYNQSLR</sequence>
<feature type="compositionally biased region" description="Basic and acidic residues" evidence="1">
    <location>
        <begin position="15"/>
        <end position="33"/>
    </location>
</feature>
<organism evidence="2 3">
    <name type="scientific">Adiantum capillus-veneris</name>
    <name type="common">Maidenhair fern</name>
    <dbReference type="NCBI Taxonomy" id="13818"/>
    <lineage>
        <taxon>Eukaryota</taxon>
        <taxon>Viridiplantae</taxon>
        <taxon>Streptophyta</taxon>
        <taxon>Embryophyta</taxon>
        <taxon>Tracheophyta</taxon>
        <taxon>Polypodiopsida</taxon>
        <taxon>Polypodiidae</taxon>
        <taxon>Polypodiales</taxon>
        <taxon>Pteridineae</taxon>
        <taxon>Pteridaceae</taxon>
        <taxon>Vittarioideae</taxon>
        <taxon>Adiantum</taxon>
    </lineage>
</organism>
<accession>A0A9D4UUX8</accession>
<proteinExistence type="predicted"/>
<gene>
    <name evidence="2" type="ORF">GOP47_0010646</name>
</gene>
<name>A0A9D4UUX8_ADICA</name>
<feature type="region of interest" description="Disordered" evidence="1">
    <location>
        <begin position="15"/>
        <end position="39"/>
    </location>
</feature>
<evidence type="ECO:0000313" key="2">
    <source>
        <dbReference type="EMBL" id="KAI5074685.1"/>
    </source>
</evidence>
<dbReference type="EMBL" id="JABFUD020000010">
    <property type="protein sequence ID" value="KAI5074685.1"/>
    <property type="molecule type" value="Genomic_DNA"/>
</dbReference>
<dbReference type="Proteomes" id="UP000886520">
    <property type="component" value="Chromosome 10"/>
</dbReference>
<evidence type="ECO:0000256" key="1">
    <source>
        <dbReference type="SAM" id="MobiDB-lite"/>
    </source>
</evidence>
<evidence type="ECO:0000313" key="3">
    <source>
        <dbReference type="Proteomes" id="UP000886520"/>
    </source>
</evidence>